<reference evidence="2" key="1">
    <citation type="submission" date="2020-03" db="EMBL/GenBank/DDBJ databases">
        <title>Hybrid Assembly of Korean Phytophthora infestans isolates.</title>
        <authorList>
            <person name="Prokchorchik M."/>
            <person name="Lee Y."/>
            <person name="Seo J."/>
            <person name="Cho J.-H."/>
            <person name="Park Y.-E."/>
            <person name="Jang D.-C."/>
            <person name="Im J.-S."/>
            <person name="Choi J.-G."/>
            <person name="Park H.-J."/>
            <person name="Lee G.-B."/>
            <person name="Lee Y.-G."/>
            <person name="Hong S.-Y."/>
            <person name="Cho K."/>
            <person name="Sohn K.H."/>
        </authorList>
    </citation>
    <scope>NUCLEOTIDE SEQUENCE</scope>
    <source>
        <strain evidence="2">KR_2_A2</strain>
    </source>
</reference>
<dbReference type="EMBL" id="JAACNO010001217">
    <property type="protein sequence ID" value="KAF4142068.1"/>
    <property type="molecule type" value="Genomic_DNA"/>
</dbReference>
<evidence type="ECO:0000313" key="2">
    <source>
        <dbReference type="EMBL" id="KAF4142068.1"/>
    </source>
</evidence>
<dbReference type="Proteomes" id="UP000704712">
    <property type="component" value="Unassembled WGS sequence"/>
</dbReference>
<sequence>MVSLVNYEIEDKPAATHRSEDDEPAELLPHATSERRLRDLLGELKDVELVAKALHVSNVEEVDVEDLNVEEVDVEEAKGRVQVLKGQAIRLTRAEKTALERITVDPRARDGAIGEEEPDTNASFVERAQKRRRPEERQPS</sequence>
<accession>A0A8S9UV33</accession>
<proteinExistence type="predicted"/>
<evidence type="ECO:0000256" key="1">
    <source>
        <dbReference type="SAM" id="MobiDB-lite"/>
    </source>
</evidence>
<dbReference type="AlphaFoldDB" id="A0A8S9UV33"/>
<comment type="caution">
    <text evidence="2">The sequence shown here is derived from an EMBL/GenBank/DDBJ whole genome shotgun (WGS) entry which is preliminary data.</text>
</comment>
<gene>
    <name evidence="2" type="ORF">GN958_ATG08768</name>
</gene>
<dbReference type="PANTHER" id="PTHR40866">
    <property type="entry name" value="BED-TYPE DOMAIN-CONTAINING PROTEIN"/>
    <property type="match status" value="1"/>
</dbReference>
<organism evidence="2 3">
    <name type="scientific">Phytophthora infestans</name>
    <name type="common">Potato late blight agent</name>
    <name type="synonym">Botrytis infestans</name>
    <dbReference type="NCBI Taxonomy" id="4787"/>
    <lineage>
        <taxon>Eukaryota</taxon>
        <taxon>Sar</taxon>
        <taxon>Stramenopiles</taxon>
        <taxon>Oomycota</taxon>
        <taxon>Peronosporomycetes</taxon>
        <taxon>Peronosporales</taxon>
        <taxon>Peronosporaceae</taxon>
        <taxon>Phytophthora</taxon>
    </lineage>
</organism>
<feature type="region of interest" description="Disordered" evidence="1">
    <location>
        <begin position="105"/>
        <end position="140"/>
    </location>
</feature>
<protein>
    <submittedName>
        <fullName evidence="2">Uncharacterized protein</fullName>
    </submittedName>
</protein>
<feature type="compositionally biased region" description="Basic and acidic residues" evidence="1">
    <location>
        <begin position="9"/>
        <end position="20"/>
    </location>
</feature>
<evidence type="ECO:0000313" key="3">
    <source>
        <dbReference type="Proteomes" id="UP000704712"/>
    </source>
</evidence>
<dbReference type="PANTHER" id="PTHR40866:SF1">
    <property type="entry name" value="BED-TYPE DOMAIN-CONTAINING PROTEIN"/>
    <property type="match status" value="1"/>
</dbReference>
<feature type="region of interest" description="Disordered" evidence="1">
    <location>
        <begin position="8"/>
        <end position="29"/>
    </location>
</feature>
<name>A0A8S9UV33_PHYIN</name>